<dbReference type="EMBL" id="BAAAOB010000006">
    <property type="protein sequence ID" value="GAA1800094.1"/>
    <property type="molecule type" value="Genomic_DNA"/>
</dbReference>
<evidence type="ECO:0000313" key="1">
    <source>
        <dbReference type="EMBL" id="GAA1800094.1"/>
    </source>
</evidence>
<comment type="caution">
    <text evidence="1">The sequence shown here is derived from an EMBL/GenBank/DDBJ whole genome shotgun (WGS) entry which is preliminary data.</text>
</comment>
<organism evidence="1 2">
    <name type="scientific">Leucobacter iarius</name>
    <dbReference type="NCBI Taxonomy" id="333963"/>
    <lineage>
        <taxon>Bacteria</taxon>
        <taxon>Bacillati</taxon>
        <taxon>Actinomycetota</taxon>
        <taxon>Actinomycetes</taxon>
        <taxon>Micrococcales</taxon>
        <taxon>Microbacteriaceae</taxon>
        <taxon>Leucobacter</taxon>
    </lineage>
</organism>
<dbReference type="Proteomes" id="UP001500851">
    <property type="component" value="Unassembled WGS sequence"/>
</dbReference>
<reference evidence="1 2" key="1">
    <citation type="journal article" date="2019" name="Int. J. Syst. Evol. Microbiol.">
        <title>The Global Catalogue of Microorganisms (GCM) 10K type strain sequencing project: providing services to taxonomists for standard genome sequencing and annotation.</title>
        <authorList>
            <consortium name="The Broad Institute Genomics Platform"/>
            <consortium name="The Broad Institute Genome Sequencing Center for Infectious Disease"/>
            <person name="Wu L."/>
            <person name="Ma J."/>
        </authorList>
    </citation>
    <scope>NUCLEOTIDE SEQUENCE [LARGE SCALE GENOMIC DNA]</scope>
    <source>
        <strain evidence="1 2">JCM 14736</strain>
    </source>
</reference>
<dbReference type="Gene3D" id="1.10.357.10">
    <property type="entry name" value="Tetracycline Repressor, domain 2"/>
    <property type="match status" value="1"/>
</dbReference>
<evidence type="ECO:0000313" key="2">
    <source>
        <dbReference type="Proteomes" id="UP001500851"/>
    </source>
</evidence>
<name>A0ABN2LUY0_9MICO</name>
<sequence>MIADERPELRSHEPSAAKLIVRRIVRADPMSTRSPAREAMIEAMTELLMSGKAASELSITEFVASVGVSRPTFYAHFQDVPAVARQAALTRMKHTFAKIPAAAVGDSWQSFARGTFTTLLTDLVRDARFYLTAWESAETLLTADIVGFLANRLLDESPLGPIIRRRAGADTPQQRAEFLAAGTIWQVRAWLTSGTATEDTVDAFNDQLATLLFSSSGATPEEIAATGMGAPADTE</sequence>
<protein>
    <recommendedName>
        <fullName evidence="3">TetR family transcriptional regulator</fullName>
    </recommendedName>
</protein>
<keyword evidence="2" id="KW-1185">Reference proteome</keyword>
<evidence type="ECO:0008006" key="3">
    <source>
        <dbReference type="Google" id="ProtNLM"/>
    </source>
</evidence>
<proteinExistence type="predicted"/>
<dbReference type="SUPFAM" id="SSF46689">
    <property type="entry name" value="Homeodomain-like"/>
    <property type="match status" value="1"/>
</dbReference>
<accession>A0ABN2LUY0</accession>
<dbReference type="InterPro" id="IPR009057">
    <property type="entry name" value="Homeodomain-like_sf"/>
</dbReference>
<gene>
    <name evidence="1" type="ORF">GCM10009768_31320</name>
</gene>